<dbReference type="EMBL" id="BAAATJ010000011">
    <property type="protein sequence ID" value="GAA2399807.1"/>
    <property type="molecule type" value="Genomic_DNA"/>
</dbReference>
<name>A0ABN3IC75_9ACTN</name>
<feature type="compositionally biased region" description="Basic and acidic residues" evidence="1">
    <location>
        <begin position="167"/>
        <end position="177"/>
    </location>
</feature>
<evidence type="ECO:0000313" key="2">
    <source>
        <dbReference type="EMBL" id="GAA2399807.1"/>
    </source>
</evidence>
<comment type="caution">
    <text evidence="2">The sequence shown here is derived from an EMBL/GenBank/DDBJ whole genome shotgun (WGS) entry which is preliminary data.</text>
</comment>
<proteinExistence type="predicted"/>
<gene>
    <name evidence="2" type="ORF">GCM10010420_27980</name>
</gene>
<evidence type="ECO:0000313" key="3">
    <source>
        <dbReference type="Proteomes" id="UP001500058"/>
    </source>
</evidence>
<feature type="compositionally biased region" description="Low complexity" evidence="1">
    <location>
        <begin position="106"/>
        <end position="118"/>
    </location>
</feature>
<sequence>MTPDEVRQEGGAGTEPSRRAKGGPRHAAPRKPLLSRLHVPAGKAIALAAMPSAVLMGMGLTPRLAIAEPLPKNPFKDGPCVTAPDKEAEEDEAEAGESPRPESPRPETSAPAPEAGAPAEEKPGTGAGTGGTGDGTAGSGTASGSAGKGEDTGPGETESRPAPPAAEGEKEEERRSLLDPLGLGDALRDLFTPGGKDERADEEPGTSPAASPSPSPSSAAGGSGGSAEGGTGGKAGEGLRDAAGTVREGLEKAVGGAKDAAGKAGETGKDAGETGEDAEVPEDAVPPGTDASGKEPFPCPTYDAEALANAEEERTEAVLPDAPWRLESSLLALHGLDYQGIVKVRTHNGTVKNVLKFTARSIDIRDLHQLVEGPGGTTSHVRAAKGSTSTFRNGTVTMYTEELEGKLFGLIPITFSPESPPPVNIPEVFFTDVTVRQAGQFGGELHIPGMNLSNEA</sequence>
<evidence type="ECO:0008006" key="4">
    <source>
        <dbReference type="Google" id="ProtNLM"/>
    </source>
</evidence>
<feature type="compositionally biased region" description="Basic residues" evidence="1">
    <location>
        <begin position="19"/>
        <end position="29"/>
    </location>
</feature>
<feature type="region of interest" description="Disordered" evidence="1">
    <location>
        <begin position="68"/>
        <end position="301"/>
    </location>
</feature>
<feature type="compositionally biased region" description="Gly residues" evidence="1">
    <location>
        <begin position="221"/>
        <end position="236"/>
    </location>
</feature>
<feature type="region of interest" description="Disordered" evidence="1">
    <location>
        <begin position="1"/>
        <end position="36"/>
    </location>
</feature>
<dbReference type="Proteomes" id="UP001500058">
    <property type="component" value="Unassembled WGS sequence"/>
</dbReference>
<keyword evidence="3" id="KW-1185">Reference proteome</keyword>
<feature type="compositionally biased region" description="Acidic residues" evidence="1">
    <location>
        <begin position="273"/>
        <end position="282"/>
    </location>
</feature>
<accession>A0ABN3IC75</accession>
<protein>
    <recommendedName>
        <fullName evidence="4">Hydrogenase expression protein HypF</fullName>
    </recommendedName>
</protein>
<feature type="compositionally biased region" description="Low complexity" evidence="1">
    <location>
        <begin position="252"/>
        <end position="264"/>
    </location>
</feature>
<feature type="compositionally biased region" description="Low complexity" evidence="1">
    <location>
        <begin position="205"/>
        <end position="220"/>
    </location>
</feature>
<feature type="compositionally biased region" description="Gly residues" evidence="1">
    <location>
        <begin position="125"/>
        <end position="138"/>
    </location>
</feature>
<dbReference type="RefSeq" id="WP_344631313.1">
    <property type="nucleotide sequence ID" value="NZ_BAAATJ010000011.1"/>
</dbReference>
<organism evidence="2 3">
    <name type="scientific">Streptomyces glaucosporus</name>
    <dbReference type="NCBI Taxonomy" id="284044"/>
    <lineage>
        <taxon>Bacteria</taxon>
        <taxon>Bacillati</taxon>
        <taxon>Actinomycetota</taxon>
        <taxon>Actinomycetes</taxon>
        <taxon>Kitasatosporales</taxon>
        <taxon>Streptomycetaceae</taxon>
        <taxon>Streptomyces</taxon>
    </lineage>
</organism>
<reference evidence="2 3" key="1">
    <citation type="journal article" date="2019" name="Int. J. Syst. Evol. Microbiol.">
        <title>The Global Catalogue of Microorganisms (GCM) 10K type strain sequencing project: providing services to taxonomists for standard genome sequencing and annotation.</title>
        <authorList>
            <consortium name="The Broad Institute Genomics Platform"/>
            <consortium name="The Broad Institute Genome Sequencing Center for Infectious Disease"/>
            <person name="Wu L."/>
            <person name="Ma J."/>
        </authorList>
    </citation>
    <scope>NUCLEOTIDE SEQUENCE [LARGE SCALE GENOMIC DNA]</scope>
    <source>
        <strain evidence="2 3">JCM 6921</strain>
    </source>
</reference>
<evidence type="ECO:0000256" key="1">
    <source>
        <dbReference type="SAM" id="MobiDB-lite"/>
    </source>
</evidence>